<evidence type="ECO:0000313" key="4">
    <source>
        <dbReference type="Proteomes" id="UP000266172"/>
    </source>
</evidence>
<dbReference type="AlphaFoldDB" id="A0A395V527"/>
<dbReference type="Proteomes" id="UP000266172">
    <property type="component" value="Unassembled WGS sequence"/>
</dbReference>
<feature type="coiled-coil region" evidence="1">
    <location>
        <begin position="45"/>
        <end position="72"/>
    </location>
</feature>
<reference evidence="3 4" key="1">
    <citation type="submission" date="2018-08" db="EMBL/GenBank/DDBJ databases">
        <title>A genome reference for cultivated species of the human gut microbiota.</title>
        <authorList>
            <person name="Zou Y."/>
            <person name="Xue W."/>
            <person name="Luo G."/>
        </authorList>
    </citation>
    <scope>NUCLEOTIDE SEQUENCE [LARGE SCALE GENOMIC DNA]</scope>
    <source>
        <strain evidence="3 4">AF22-12AC</strain>
    </source>
</reference>
<sequence length="223" mass="24621">MLCEVCYFFCGRSDSYFEENAKDGTISGRNHLRKELVMKVESSSYEAYLEALEEWKQKMQETQATQQKEENRATDSYVPGISQMDMDIPMPSSTYNAQGMMSGERPPMPSMPPQETDETTESAQVTGTTETQGTAATGTEALLEELSETFRANPDSILMKLDELGLSLEDLGDEDNLASLATAMNEGAANMGLPTIEDLDSAVSTLHEKLSANWSSYFEVEEA</sequence>
<accession>A0A395V527</accession>
<evidence type="ECO:0000313" key="3">
    <source>
        <dbReference type="EMBL" id="RGS38337.1"/>
    </source>
</evidence>
<evidence type="ECO:0000256" key="2">
    <source>
        <dbReference type="SAM" id="MobiDB-lite"/>
    </source>
</evidence>
<proteinExistence type="predicted"/>
<organism evidence="3 4">
    <name type="scientific">Roseburia hominis</name>
    <dbReference type="NCBI Taxonomy" id="301301"/>
    <lineage>
        <taxon>Bacteria</taxon>
        <taxon>Bacillati</taxon>
        <taxon>Bacillota</taxon>
        <taxon>Clostridia</taxon>
        <taxon>Lachnospirales</taxon>
        <taxon>Lachnospiraceae</taxon>
        <taxon>Roseburia</taxon>
    </lineage>
</organism>
<feature type="region of interest" description="Disordered" evidence="2">
    <location>
        <begin position="98"/>
        <end position="136"/>
    </location>
</feature>
<name>A0A395V527_9FIRM</name>
<feature type="compositionally biased region" description="Low complexity" evidence="2">
    <location>
        <begin position="126"/>
        <end position="136"/>
    </location>
</feature>
<keyword evidence="1" id="KW-0175">Coiled coil</keyword>
<gene>
    <name evidence="3" type="ORF">DWX93_12455</name>
</gene>
<comment type="caution">
    <text evidence="3">The sequence shown here is derived from an EMBL/GenBank/DDBJ whole genome shotgun (WGS) entry which is preliminary data.</text>
</comment>
<protein>
    <submittedName>
        <fullName evidence="3">Uncharacterized protein</fullName>
    </submittedName>
</protein>
<dbReference type="EMBL" id="QRVL01000012">
    <property type="protein sequence ID" value="RGS38337.1"/>
    <property type="molecule type" value="Genomic_DNA"/>
</dbReference>
<evidence type="ECO:0000256" key="1">
    <source>
        <dbReference type="SAM" id="Coils"/>
    </source>
</evidence>